<proteinExistence type="predicted"/>
<dbReference type="AlphaFoldDB" id="A0A376GZK0"/>
<dbReference type="EMBL" id="UFYW01000001">
    <property type="protein sequence ID" value="STD83082.1"/>
    <property type="molecule type" value="Genomic_DNA"/>
</dbReference>
<keyword evidence="2" id="KW-0812">Transmembrane</keyword>
<dbReference type="RefSeq" id="WP_115241624.1">
    <property type="nucleotide sequence ID" value="NZ_UFYW01000001.1"/>
</dbReference>
<evidence type="ECO:0000256" key="2">
    <source>
        <dbReference type="SAM" id="Phobius"/>
    </source>
</evidence>
<feature type="region of interest" description="Disordered" evidence="1">
    <location>
        <begin position="235"/>
        <end position="507"/>
    </location>
</feature>
<evidence type="ECO:0000313" key="4">
    <source>
        <dbReference type="Proteomes" id="UP000254807"/>
    </source>
</evidence>
<organism evidence="3 4">
    <name type="scientific">Enterococcus gallinarum</name>
    <dbReference type="NCBI Taxonomy" id="1353"/>
    <lineage>
        <taxon>Bacteria</taxon>
        <taxon>Bacillati</taxon>
        <taxon>Bacillota</taxon>
        <taxon>Bacilli</taxon>
        <taxon>Lactobacillales</taxon>
        <taxon>Enterococcaceae</taxon>
        <taxon>Enterococcus</taxon>
    </lineage>
</organism>
<evidence type="ECO:0000313" key="3">
    <source>
        <dbReference type="EMBL" id="STD83082.1"/>
    </source>
</evidence>
<accession>A0A376GZK0</accession>
<feature type="compositionally biased region" description="Polar residues" evidence="1">
    <location>
        <begin position="497"/>
        <end position="507"/>
    </location>
</feature>
<evidence type="ECO:0000256" key="1">
    <source>
        <dbReference type="SAM" id="MobiDB-lite"/>
    </source>
</evidence>
<keyword evidence="2" id="KW-0472">Membrane</keyword>
<feature type="compositionally biased region" description="Pro residues" evidence="1">
    <location>
        <begin position="243"/>
        <end position="491"/>
    </location>
</feature>
<sequence>MFTSCKEKRLKFAIRKKKGGGAASFIIGCLIFGNIFLNGAIANASSIENSYAISGFGNQTKGGYFLYNKGIKTESVIDNQVAFCFDKNVIAKLNDRGFSNPGYQLYNEKDEQLLKVYSNEKIDKVRNIMAYAWDNFITKYPYLNTYTAASNDDRASLARGISHAIWVTLGQTTEKKSRSDLGGVNTNAYKFYKEALNYKPLAKDINNYDISLLIPTDDNNILQVNASQSLITVKKIDPDKPVNPDPETPVTPETPDPETPVTPETPDPETPVTPETPDPETPVTPETPDPETPVTPETPDPETPVTPETPDPETPVTPETPDPETPVTPETPDPETPVTPETPDPETPVTPETPDPETPVTPETPDPETPVTPETPDPETPVTPETPDPETPVTPETPDPETPVTPETPDPETPVTPENPEPETPVTPENPEPETPVTPENPEPETPVTPENPEPETPVTPENPEPETPVTPETPDPETPVTPETPDPETPVTPETSNYKTLQIQKSKVNYKSETNKTLPKTGEVKSSGVFVGIIVLLTSIFAGFKLNLKRKKG</sequence>
<feature type="transmembrane region" description="Helical" evidence="2">
    <location>
        <begin position="529"/>
        <end position="549"/>
    </location>
</feature>
<protein>
    <submittedName>
        <fullName evidence="3">Beta antigen</fullName>
    </submittedName>
</protein>
<gene>
    <name evidence="3" type="primary">bag</name>
    <name evidence="3" type="ORF">NCTC12360_01542</name>
</gene>
<name>A0A376GZK0_ENTGA</name>
<reference evidence="3 4" key="1">
    <citation type="submission" date="2018-06" db="EMBL/GenBank/DDBJ databases">
        <authorList>
            <consortium name="Pathogen Informatics"/>
            <person name="Doyle S."/>
        </authorList>
    </citation>
    <scope>NUCLEOTIDE SEQUENCE [LARGE SCALE GENOMIC DNA]</scope>
    <source>
        <strain evidence="3 4">NCTC12360</strain>
    </source>
</reference>
<keyword evidence="2" id="KW-1133">Transmembrane helix</keyword>
<keyword evidence="4" id="KW-1185">Reference proteome</keyword>
<feature type="transmembrane region" description="Helical" evidence="2">
    <location>
        <begin position="21"/>
        <end position="41"/>
    </location>
</feature>
<dbReference type="Proteomes" id="UP000254807">
    <property type="component" value="Unassembled WGS sequence"/>
</dbReference>
<dbReference type="PROSITE" id="PS51257">
    <property type="entry name" value="PROKAR_LIPOPROTEIN"/>
    <property type="match status" value="1"/>
</dbReference>